<comment type="caution">
    <text evidence="1">The sequence shown here is derived from an EMBL/GenBank/DDBJ whole genome shotgun (WGS) entry which is preliminary data.</text>
</comment>
<name>A0ACB7ZFS8_9ERIC</name>
<sequence>MPQSLFTPSRSSQSSLSKWRDYTLADAAANVAKNGTVIVCAVSEPYLPFLNNWLISIVRQRRHEQVLVIAEDYATLYEVNGKWPGHAVLVPPAPDAQTAHKFGSQGFFNFTSRRPRHLLQILELGYNVMYNDVDMVWLADPFPYLQGKHDVYFTDDMAAVKPLDHSHDLPPPGKKGRTYICSCMIYLHPTSGAKLVLKKWIEELQAQPWSKAKKSNDQPAFNWALNKTAGQVDLYLLPQAAFPTGGLYFKNKTWVQETKGMHVIIHNNYITGFDKKIKRFHDFGLCGFSLKRDPNFLRSSPFGKRPISRFARLVLFKKIDYLQWVSTVAVFFFFVVLFQIFLPSSFMKNSENLGRGEVALGDFMLWKEIGGFDFGEDIKFEASKLLAKFQKESNEVNVSSGTRGGVRFGHRKPKLGLVFADLLVDPQQILMVTVAVALREIGYEIEVYSLEDGPVLAIWKNIGVPVTIFKTSETEVVVDWLSYDGVIVNSIEAREVLSRLLQEPFNSVPLIWSIHERTLATRLRQYMLSGQSELVNYWKNFFSRATVVVFPNCALPVIYSVCDSGNYFVIPGTPAGAWEADNFMVSYKDNLQLKMDYGPDNFVIVIVGSHFLYSGLWLEHAFVLEALLPLLTDIPCDNNSNSYLKIIIVSGDLTGNYSVAVEAIALNLGYPRNVVRHVVDEDEDSVLSMADLVIYGSFLEEQFFPDILIKAMCHGKPIIAPNLSIIHKYVDDRVNGYIFPKENIGVLKQIISQVVFKWKLTPLAHNIASIGKRTAENLMVSETVEGYASLVENVLKLPSEVALSKAVTEIPGKLKEKWQWQLFELIPNPTRQNRTLRIHNFLEKFEKQWNHTQTRRSGAVLATNETLLYHFLEEEKNLEIAYTRKRKEEELLKDRTDQTRGTWQDLYRSVRKAGRSKKYLHERDDGELERTGQPLCIYEPFFGEGTWPFLHCTSLYRGVGLSTKGRRHGADDIDAPSRLPLLNNPYYRDALSEFGAFFAMANRIDRIHKNAWIGFQSWRATARKDSLSKTAETALLDVIEARTYGDTLFFWVRMDMDPRNPLQQDFWSFCDAMNAGNCKYAFSETLKKMYSIEHDLLSLPPMPLDGDTWSVMNSWVLPTKSFLEFVMFSRMFVDALDAQFNEKHNQSGDCYLNLSKDKHCYSRVLKLLVNVWAYHSPRRMVYVNPETGVMQEQHKLKNRRGQMWVKWFSYSTLKSMDEDLAEEYDSDQRRRRWLWPSTGEVFWQGRYEKERDRRNREKERRRQMSKEKQERMRKKDRQSTIGKYVKPPPEDGVENSNSTVVFR</sequence>
<dbReference type="Proteomes" id="UP000828048">
    <property type="component" value="Chromosome 12"/>
</dbReference>
<dbReference type="EMBL" id="CM037162">
    <property type="protein sequence ID" value="KAH7864834.1"/>
    <property type="molecule type" value="Genomic_DNA"/>
</dbReference>
<reference evidence="1 2" key="1">
    <citation type="journal article" date="2021" name="Hortic Res">
        <title>High-quality reference genome and annotation aids understanding of berry development for evergreen blueberry (Vaccinium darrowii).</title>
        <authorList>
            <person name="Yu J."/>
            <person name="Hulse-Kemp A.M."/>
            <person name="Babiker E."/>
            <person name="Staton M."/>
        </authorList>
    </citation>
    <scope>NUCLEOTIDE SEQUENCE [LARGE SCALE GENOMIC DNA]</scope>
    <source>
        <strain evidence="2">cv. NJ 8807/NJ 8810</strain>
        <tissue evidence="1">Young leaf</tissue>
    </source>
</reference>
<evidence type="ECO:0000313" key="2">
    <source>
        <dbReference type="Proteomes" id="UP000828048"/>
    </source>
</evidence>
<gene>
    <name evidence="1" type="ORF">Vadar_034434</name>
</gene>
<proteinExistence type="predicted"/>
<protein>
    <submittedName>
        <fullName evidence="1">Uncharacterized protein</fullName>
    </submittedName>
</protein>
<accession>A0ACB7ZFS8</accession>
<evidence type="ECO:0000313" key="1">
    <source>
        <dbReference type="EMBL" id="KAH7864834.1"/>
    </source>
</evidence>
<keyword evidence="2" id="KW-1185">Reference proteome</keyword>
<organism evidence="1 2">
    <name type="scientific">Vaccinium darrowii</name>
    <dbReference type="NCBI Taxonomy" id="229202"/>
    <lineage>
        <taxon>Eukaryota</taxon>
        <taxon>Viridiplantae</taxon>
        <taxon>Streptophyta</taxon>
        <taxon>Embryophyta</taxon>
        <taxon>Tracheophyta</taxon>
        <taxon>Spermatophyta</taxon>
        <taxon>Magnoliopsida</taxon>
        <taxon>eudicotyledons</taxon>
        <taxon>Gunneridae</taxon>
        <taxon>Pentapetalae</taxon>
        <taxon>asterids</taxon>
        <taxon>Ericales</taxon>
        <taxon>Ericaceae</taxon>
        <taxon>Vaccinioideae</taxon>
        <taxon>Vaccinieae</taxon>
        <taxon>Vaccinium</taxon>
    </lineage>
</organism>